<proteinExistence type="predicted"/>
<reference evidence="1 2" key="1">
    <citation type="submission" date="2018-11" db="EMBL/GenBank/DDBJ databases">
        <title>YIM 102482-1 draft genome.</title>
        <authorList>
            <person name="Li G."/>
            <person name="Jiang Y."/>
        </authorList>
    </citation>
    <scope>NUCLEOTIDE SEQUENCE [LARGE SCALE GENOMIC DNA]</scope>
    <source>
        <strain evidence="1 2">YIM 102482-1</strain>
    </source>
</reference>
<gene>
    <name evidence="1" type="ORF">EG850_12530</name>
</gene>
<dbReference type="RefSeq" id="WP_124973993.1">
    <property type="nucleotide sequence ID" value="NZ_RQVS01000023.1"/>
</dbReference>
<dbReference type="EMBL" id="RQVS01000023">
    <property type="protein sequence ID" value="RRJ85632.1"/>
    <property type="molecule type" value="Genomic_DNA"/>
</dbReference>
<sequence length="176" mass="18372">MKRHSAKPTPQAAAGAPVRLPLVQMSVRPDGAMTVLLDGQVYEPPPYAPAWRREAFSAVLEAITTSLGTAVKVTVTEYDGARFTDVVMPPRAPTAHPVAPVSDPVPVMQAPPVPVQGHGFLAGEDVAIAPIIGYGSAAPDGRVNAVVAQDQIPANVQEMLLVGRVSGTMQLVRATP</sequence>
<dbReference type="AlphaFoldDB" id="A0A3P3VS67"/>
<protein>
    <submittedName>
        <fullName evidence="1">Uncharacterized protein</fullName>
    </submittedName>
</protein>
<evidence type="ECO:0000313" key="1">
    <source>
        <dbReference type="EMBL" id="RRJ85632.1"/>
    </source>
</evidence>
<organism evidence="1 2">
    <name type="scientific">Gulosibacter macacae</name>
    <dbReference type="NCBI Taxonomy" id="2488791"/>
    <lineage>
        <taxon>Bacteria</taxon>
        <taxon>Bacillati</taxon>
        <taxon>Actinomycetota</taxon>
        <taxon>Actinomycetes</taxon>
        <taxon>Micrococcales</taxon>
        <taxon>Microbacteriaceae</taxon>
        <taxon>Gulosibacter</taxon>
    </lineage>
</organism>
<comment type="caution">
    <text evidence="1">The sequence shown here is derived from an EMBL/GenBank/DDBJ whole genome shotgun (WGS) entry which is preliminary data.</text>
</comment>
<dbReference type="OrthoDB" id="4774250at2"/>
<evidence type="ECO:0000313" key="2">
    <source>
        <dbReference type="Proteomes" id="UP000274391"/>
    </source>
</evidence>
<dbReference type="Proteomes" id="UP000274391">
    <property type="component" value="Unassembled WGS sequence"/>
</dbReference>
<accession>A0A3P3VS67</accession>
<keyword evidence="2" id="KW-1185">Reference proteome</keyword>
<name>A0A3P3VS67_9MICO</name>